<evidence type="ECO:0000313" key="9">
    <source>
        <dbReference type="Proteomes" id="UP000199666"/>
    </source>
</evidence>
<comment type="similarity">
    <text evidence="2 6">Belongs to the transposase mutator family.</text>
</comment>
<protein>
    <recommendedName>
        <fullName evidence="6">Mutator family transposase</fullName>
    </recommendedName>
</protein>
<organism evidence="8 9">
    <name type="scientific">Pedobacter insulae</name>
    <dbReference type="NCBI Taxonomy" id="414048"/>
    <lineage>
        <taxon>Bacteria</taxon>
        <taxon>Pseudomonadati</taxon>
        <taxon>Bacteroidota</taxon>
        <taxon>Sphingobacteriia</taxon>
        <taxon>Sphingobacteriales</taxon>
        <taxon>Sphingobacteriaceae</taxon>
        <taxon>Pedobacter</taxon>
    </lineage>
</organism>
<dbReference type="PROSITE" id="PS01007">
    <property type="entry name" value="TRANSPOSASE_MUTATOR"/>
    <property type="match status" value="1"/>
</dbReference>
<sequence>MRKDEQLDYEQMKQKALEQLRSGKSLYGKDGAFAPLLKSFLDSALEAELESHLDSEERLSGNRKNGKTSKEVRTSSGTITIDTPRDRSATFEPELIRKRETILAESLETKIIGMYGLGMSLRDISKHIKDMYDTDISHTTLSAITDKIIPEVKEWQSRPLEDLYTIVWLDAMHYKVKEDHRMISHAVYNIIGIDRHGYKTFLGMYVSQNEGANFWLSVLTDLQNRGVKDILIACIDNLNGFPAAINTVFPQTEIQTCVVHQIRNSLKYVASKDQKAFMADLKPVYKADTLEQAELRMDDLEAKWGKKYEKVIESWRNNWPKLTSYFRYDAPIRRLIYTTNTIEGFHRQVRKVTKTKGAFTSDMALLKLIYLAHNNISQKWTMPLSNWGVTAQKLAIWFPDRMVLDLN</sequence>
<dbReference type="PANTHER" id="PTHR33217">
    <property type="entry name" value="TRANSPOSASE FOR INSERTION SEQUENCE ELEMENT IS1081"/>
    <property type="match status" value="1"/>
</dbReference>
<dbReference type="Proteomes" id="UP000199666">
    <property type="component" value="Unassembled WGS sequence"/>
</dbReference>
<evidence type="ECO:0000256" key="7">
    <source>
        <dbReference type="SAM" id="MobiDB-lite"/>
    </source>
</evidence>
<dbReference type="STRING" id="414048.SAMN04489864_10910"/>
<evidence type="ECO:0000313" key="8">
    <source>
        <dbReference type="EMBL" id="SFH33112.1"/>
    </source>
</evidence>
<dbReference type="AlphaFoldDB" id="A0A1I2Z5H5"/>
<dbReference type="Pfam" id="PF00872">
    <property type="entry name" value="Transposase_mut"/>
    <property type="match status" value="1"/>
</dbReference>
<evidence type="ECO:0000256" key="3">
    <source>
        <dbReference type="ARBA" id="ARBA00022578"/>
    </source>
</evidence>
<evidence type="ECO:0000256" key="4">
    <source>
        <dbReference type="ARBA" id="ARBA00023125"/>
    </source>
</evidence>
<feature type="compositionally biased region" description="Basic and acidic residues" evidence="7">
    <location>
        <begin position="51"/>
        <end position="60"/>
    </location>
</feature>
<dbReference type="OrthoDB" id="9779930at2"/>
<keyword evidence="6" id="KW-0814">Transposable element</keyword>
<keyword evidence="3 6" id="KW-0815">Transposition</keyword>
<evidence type="ECO:0000256" key="2">
    <source>
        <dbReference type="ARBA" id="ARBA00010961"/>
    </source>
</evidence>
<evidence type="ECO:0000256" key="6">
    <source>
        <dbReference type="RuleBase" id="RU365089"/>
    </source>
</evidence>
<dbReference type="GO" id="GO:0004803">
    <property type="term" value="F:transposase activity"/>
    <property type="evidence" value="ECO:0007669"/>
    <property type="project" value="UniProtKB-UniRule"/>
</dbReference>
<dbReference type="GO" id="GO:0003677">
    <property type="term" value="F:DNA binding"/>
    <property type="evidence" value="ECO:0007669"/>
    <property type="project" value="UniProtKB-UniRule"/>
</dbReference>
<evidence type="ECO:0000256" key="1">
    <source>
        <dbReference type="ARBA" id="ARBA00002190"/>
    </source>
</evidence>
<comment type="function">
    <text evidence="1 6">Required for the transposition of the insertion element.</text>
</comment>
<name>A0A1I2Z5H5_9SPHI</name>
<proteinExistence type="inferred from homology"/>
<keyword evidence="9" id="KW-1185">Reference proteome</keyword>
<keyword evidence="4 6" id="KW-0238">DNA-binding</keyword>
<keyword evidence="5 6" id="KW-0233">DNA recombination</keyword>
<dbReference type="InterPro" id="IPR001207">
    <property type="entry name" value="Transposase_mutator"/>
</dbReference>
<gene>
    <name evidence="8" type="ORF">SAMN04489864_10910</name>
</gene>
<dbReference type="EMBL" id="FOPP01000009">
    <property type="protein sequence ID" value="SFH33112.1"/>
    <property type="molecule type" value="Genomic_DNA"/>
</dbReference>
<reference evidence="8 9" key="1">
    <citation type="submission" date="2016-10" db="EMBL/GenBank/DDBJ databases">
        <authorList>
            <person name="de Groot N.N."/>
        </authorList>
    </citation>
    <scope>NUCLEOTIDE SEQUENCE [LARGE SCALE GENOMIC DNA]</scope>
    <source>
        <strain evidence="8 9">DSM 18684</strain>
    </source>
</reference>
<accession>A0A1I2Z5H5</accession>
<dbReference type="RefSeq" id="WP_090995769.1">
    <property type="nucleotide sequence ID" value="NZ_FOPP01000009.1"/>
</dbReference>
<dbReference type="NCBIfam" id="NF033543">
    <property type="entry name" value="transpos_IS256"/>
    <property type="match status" value="1"/>
</dbReference>
<evidence type="ECO:0000256" key="5">
    <source>
        <dbReference type="ARBA" id="ARBA00023172"/>
    </source>
</evidence>
<dbReference type="GO" id="GO:0006313">
    <property type="term" value="P:DNA transposition"/>
    <property type="evidence" value="ECO:0007669"/>
    <property type="project" value="UniProtKB-UniRule"/>
</dbReference>
<dbReference type="PANTHER" id="PTHR33217:SF8">
    <property type="entry name" value="MUTATOR FAMILY TRANSPOSASE"/>
    <property type="match status" value="1"/>
</dbReference>
<feature type="region of interest" description="Disordered" evidence="7">
    <location>
        <begin position="51"/>
        <end position="84"/>
    </location>
</feature>